<evidence type="ECO:0000313" key="2">
    <source>
        <dbReference type="Proteomes" id="UP000570595"/>
    </source>
</evidence>
<proteinExistence type="predicted"/>
<feature type="non-terminal residue" evidence="1">
    <location>
        <position position="1"/>
    </location>
</feature>
<dbReference type="OrthoDB" id="10476090at2759"/>
<protein>
    <submittedName>
        <fullName evidence="1">Uncharacterized protein</fullName>
    </submittedName>
</protein>
<evidence type="ECO:0000313" key="1">
    <source>
        <dbReference type="EMBL" id="KAF4668545.1"/>
    </source>
</evidence>
<dbReference type="Proteomes" id="UP000570595">
    <property type="component" value="Unassembled WGS sequence"/>
</dbReference>
<sequence>INQTPETLFTQTLGLSTLDTVKAGAKHIRHLEETALQTIGFCLPIEWRSNEVFDEGTLYTG</sequence>
<name>A0A7J6MAI3_PEROL</name>
<gene>
    <name evidence="1" type="ORF">FOZ61_006186</name>
</gene>
<organism evidence="1 2">
    <name type="scientific">Perkinsus olseni</name>
    <name type="common">Perkinsus atlanticus</name>
    <dbReference type="NCBI Taxonomy" id="32597"/>
    <lineage>
        <taxon>Eukaryota</taxon>
        <taxon>Sar</taxon>
        <taxon>Alveolata</taxon>
        <taxon>Perkinsozoa</taxon>
        <taxon>Perkinsea</taxon>
        <taxon>Perkinsida</taxon>
        <taxon>Perkinsidae</taxon>
        <taxon>Perkinsus</taxon>
    </lineage>
</organism>
<dbReference type="EMBL" id="JABAHT010000035">
    <property type="protein sequence ID" value="KAF4668545.1"/>
    <property type="molecule type" value="Genomic_DNA"/>
</dbReference>
<dbReference type="AlphaFoldDB" id="A0A7J6MAI3"/>
<accession>A0A7J6MAI3</accession>
<comment type="caution">
    <text evidence="1">The sequence shown here is derived from an EMBL/GenBank/DDBJ whole genome shotgun (WGS) entry which is preliminary data.</text>
</comment>
<reference evidence="1 2" key="1">
    <citation type="submission" date="2020-04" db="EMBL/GenBank/DDBJ databases">
        <title>Perkinsus olseni comparative genomics.</title>
        <authorList>
            <person name="Bogema D.R."/>
        </authorList>
    </citation>
    <scope>NUCLEOTIDE SEQUENCE [LARGE SCALE GENOMIC DNA]</scope>
    <source>
        <strain evidence="1">ATCC PRA-179</strain>
    </source>
</reference>